<sequence>MAGVGSARSPRLAPGGGGGGGGFPYALGPPPPQRSTTSPLPFSTSVSAPNLAVPAPHTPYYPETQQRRRADEQAFAASSPSPTGLTGLYRQASPVSFRSATSEWSAAAAARRDYAGAGASRQDTPDSSVAPSSSPSSRKASAAGLTHGPAPPTRREQQQLERAPSQASSASSSYLPYDRDSLPQSRSTPADLGASWTGGANGLDACLADLRLMAEGEDDVGLVGEETLEELFERPGQRGQEEGSGKSHEEGFTAEDLLATPRQSLKREKLPPPSSPSLSPSSASPSPSPSSDPLTCTACHAPLPPSQTPRRVSAGPPFCRPCYADRFLPKCRRCALPIEGGAVTSSDGKIAGKYHPRCFACWACGADFPAGEFYVLCASPPPLSLRPGAPELTQHAGAADAATASRTASRTTTRSTARCAPTRAAASPSRARACPSSARTRATAGGVRSAPSLLVPSHSR</sequence>
<feature type="compositionally biased region" description="Gly residues" evidence="3">
    <location>
        <begin position="14"/>
        <end position="23"/>
    </location>
</feature>
<evidence type="ECO:0000256" key="2">
    <source>
        <dbReference type="ARBA" id="ARBA00022833"/>
    </source>
</evidence>
<evidence type="ECO:0000256" key="1">
    <source>
        <dbReference type="ARBA" id="ARBA00022723"/>
    </source>
</evidence>
<proteinExistence type="predicted"/>
<evidence type="ECO:0000259" key="4">
    <source>
        <dbReference type="PROSITE" id="PS00478"/>
    </source>
</evidence>
<evidence type="ECO:0000313" key="5">
    <source>
        <dbReference type="EMBL" id="TNY24475.1"/>
    </source>
</evidence>
<feature type="compositionally biased region" description="Polar residues" evidence="3">
    <location>
        <begin position="34"/>
        <end position="48"/>
    </location>
</feature>
<feature type="compositionally biased region" description="Low complexity" evidence="3">
    <location>
        <begin position="276"/>
        <end position="294"/>
    </location>
</feature>
<dbReference type="OrthoDB" id="1112565at2759"/>
<evidence type="ECO:0000313" key="6">
    <source>
        <dbReference type="Proteomes" id="UP000311382"/>
    </source>
</evidence>
<gene>
    <name evidence="5" type="ORF">DMC30DRAFT_108116</name>
</gene>
<feature type="compositionally biased region" description="Basic and acidic residues" evidence="3">
    <location>
        <begin position="231"/>
        <end position="251"/>
    </location>
</feature>
<dbReference type="Gene3D" id="2.10.110.10">
    <property type="entry name" value="Cysteine Rich Protein"/>
    <property type="match status" value="1"/>
</dbReference>
<reference evidence="5 6" key="1">
    <citation type="submission" date="2019-03" db="EMBL/GenBank/DDBJ databases">
        <title>Rhodosporidium diobovatum UCD-FST 08-225 genome sequencing, assembly, and annotation.</title>
        <authorList>
            <person name="Fakankun I.U."/>
            <person name="Fristensky B."/>
            <person name="Levin D.B."/>
        </authorList>
    </citation>
    <scope>NUCLEOTIDE SEQUENCE [LARGE SCALE GENOMIC DNA]</scope>
    <source>
        <strain evidence="5 6">UCD-FST 08-225</strain>
    </source>
</reference>
<keyword evidence="1" id="KW-0479">Metal-binding</keyword>
<feature type="region of interest" description="Disordered" evidence="3">
    <location>
        <begin position="1"/>
        <end position="200"/>
    </location>
</feature>
<dbReference type="InterPro" id="IPR001781">
    <property type="entry name" value="Znf_LIM"/>
</dbReference>
<dbReference type="Pfam" id="PF00412">
    <property type="entry name" value="LIM"/>
    <property type="match status" value="1"/>
</dbReference>
<dbReference type="STRING" id="5288.A0A5C5G601"/>
<feature type="compositionally biased region" description="Low complexity" evidence="3">
    <location>
        <begin position="163"/>
        <end position="173"/>
    </location>
</feature>
<dbReference type="EMBL" id="SOZI01000002">
    <property type="protein sequence ID" value="TNY24475.1"/>
    <property type="molecule type" value="Genomic_DNA"/>
</dbReference>
<feature type="compositionally biased region" description="Acidic residues" evidence="3">
    <location>
        <begin position="221"/>
        <end position="230"/>
    </location>
</feature>
<dbReference type="GO" id="GO:0046872">
    <property type="term" value="F:metal ion binding"/>
    <property type="evidence" value="ECO:0007669"/>
    <property type="project" value="UniProtKB-KW"/>
</dbReference>
<feature type="region of interest" description="Disordered" evidence="3">
    <location>
        <begin position="388"/>
        <end position="460"/>
    </location>
</feature>
<evidence type="ECO:0000256" key="3">
    <source>
        <dbReference type="SAM" id="MobiDB-lite"/>
    </source>
</evidence>
<feature type="region of interest" description="Disordered" evidence="3">
    <location>
        <begin position="221"/>
        <end position="313"/>
    </location>
</feature>
<protein>
    <recommendedName>
        <fullName evidence="4">LIM zinc-binding domain-containing protein</fullName>
    </recommendedName>
</protein>
<comment type="caution">
    <text evidence="5">The sequence shown here is derived from an EMBL/GenBank/DDBJ whole genome shotgun (WGS) entry which is preliminary data.</text>
</comment>
<keyword evidence="6" id="KW-1185">Reference proteome</keyword>
<dbReference type="AlphaFoldDB" id="A0A5C5G601"/>
<feature type="domain" description="LIM zinc-binding" evidence="4">
    <location>
        <begin position="331"/>
        <end position="368"/>
    </location>
</feature>
<dbReference type="PROSITE" id="PS00478">
    <property type="entry name" value="LIM_DOMAIN_1"/>
    <property type="match status" value="1"/>
</dbReference>
<organism evidence="5 6">
    <name type="scientific">Rhodotorula diobovata</name>
    <dbReference type="NCBI Taxonomy" id="5288"/>
    <lineage>
        <taxon>Eukaryota</taxon>
        <taxon>Fungi</taxon>
        <taxon>Dikarya</taxon>
        <taxon>Basidiomycota</taxon>
        <taxon>Pucciniomycotina</taxon>
        <taxon>Microbotryomycetes</taxon>
        <taxon>Sporidiobolales</taxon>
        <taxon>Sporidiobolaceae</taxon>
        <taxon>Rhodotorula</taxon>
    </lineage>
</organism>
<dbReference type="SUPFAM" id="SSF57716">
    <property type="entry name" value="Glucocorticoid receptor-like (DNA-binding domain)"/>
    <property type="match status" value="1"/>
</dbReference>
<name>A0A5C5G601_9BASI</name>
<feature type="compositionally biased region" description="Low complexity" evidence="3">
    <location>
        <begin position="398"/>
        <end position="444"/>
    </location>
</feature>
<dbReference type="GO" id="GO:0030695">
    <property type="term" value="F:GTPase regulator activity"/>
    <property type="evidence" value="ECO:0007669"/>
    <property type="project" value="UniProtKB-ARBA"/>
</dbReference>
<feature type="compositionally biased region" description="Low complexity" evidence="3">
    <location>
        <begin position="98"/>
        <end position="143"/>
    </location>
</feature>
<accession>A0A5C5G601</accession>
<dbReference type="Proteomes" id="UP000311382">
    <property type="component" value="Unassembled WGS sequence"/>
</dbReference>
<keyword evidence="2" id="KW-0862">Zinc</keyword>